<evidence type="ECO:0000259" key="16">
    <source>
        <dbReference type="Pfam" id="PF20501"/>
    </source>
</evidence>
<feature type="transmembrane region" description="Helical" evidence="11">
    <location>
        <begin position="476"/>
        <end position="497"/>
    </location>
</feature>
<evidence type="ECO:0000256" key="5">
    <source>
        <dbReference type="ARBA" id="ARBA00022692"/>
    </source>
</evidence>
<dbReference type="Pfam" id="PF00662">
    <property type="entry name" value="Proton_antipo_N"/>
    <property type="match status" value="1"/>
</dbReference>
<feature type="transmembrane region" description="Helical" evidence="11">
    <location>
        <begin position="591"/>
        <end position="612"/>
    </location>
</feature>
<dbReference type="PANTHER" id="PTHR43373">
    <property type="entry name" value="NA(+)/H(+) ANTIPORTER SUBUNIT"/>
    <property type="match status" value="1"/>
</dbReference>
<feature type="transmembrane region" description="Helical" evidence="11">
    <location>
        <begin position="103"/>
        <end position="122"/>
    </location>
</feature>
<dbReference type="EMBL" id="CP002857">
    <property type="protein sequence ID" value="AEI10389.1"/>
    <property type="molecule type" value="Genomic_DNA"/>
</dbReference>
<dbReference type="GO" id="GO:0015297">
    <property type="term" value="F:antiporter activity"/>
    <property type="evidence" value="ECO:0007669"/>
    <property type="project" value="UniProtKB-KW"/>
</dbReference>
<feature type="transmembrane region" description="Helical" evidence="11">
    <location>
        <begin position="431"/>
        <end position="456"/>
    </location>
</feature>
<evidence type="ECO:0000259" key="13">
    <source>
        <dbReference type="Pfam" id="PF00662"/>
    </source>
</evidence>
<feature type="transmembrane region" description="Helical" evidence="11">
    <location>
        <begin position="517"/>
        <end position="542"/>
    </location>
</feature>
<dbReference type="HOGENOM" id="CLU_007100_2_0_11"/>
<dbReference type="Pfam" id="PF20501">
    <property type="entry name" value="MbhE"/>
    <property type="match status" value="1"/>
</dbReference>
<evidence type="ECO:0000256" key="3">
    <source>
        <dbReference type="ARBA" id="ARBA00022449"/>
    </source>
</evidence>
<feature type="transmembrane region" description="Helical" evidence="11">
    <location>
        <begin position="847"/>
        <end position="866"/>
    </location>
</feature>
<dbReference type="InterPro" id="IPR025383">
    <property type="entry name" value="MrpA_C/MbhD"/>
</dbReference>
<gene>
    <name evidence="17" type="primary">mnhB</name>
    <name evidence="17" type="ordered locus">CRES_2036</name>
</gene>
<feature type="transmembrane region" description="Helical" evidence="11">
    <location>
        <begin position="943"/>
        <end position="962"/>
    </location>
</feature>
<feature type="domain" description="NADH:quinone oxidoreductase/Mrp antiporter transmembrane" evidence="12">
    <location>
        <begin position="153"/>
        <end position="426"/>
    </location>
</feature>
<feature type="transmembrane region" description="Helical" evidence="11">
    <location>
        <begin position="716"/>
        <end position="733"/>
    </location>
</feature>
<dbReference type="GO" id="GO:0005886">
    <property type="term" value="C:plasma membrane"/>
    <property type="evidence" value="ECO:0007669"/>
    <property type="project" value="UniProtKB-SubCell"/>
</dbReference>
<accession>F8DXQ2</accession>
<keyword evidence="5 9" id="KW-0812">Transmembrane</keyword>
<dbReference type="GO" id="GO:0006811">
    <property type="term" value="P:monoatomic ion transport"/>
    <property type="evidence" value="ECO:0007669"/>
    <property type="project" value="UniProtKB-KW"/>
</dbReference>
<dbReference type="GO" id="GO:0016491">
    <property type="term" value="F:oxidoreductase activity"/>
    <property type="evidence" value="ECO:0007669"/>
    <property type="project" value="UniProtKB-KW"/>
</dbReference>
<evidence type="ECO:0000313" key="17">
    <source>
        <dbReference type="EMBL" id="AEI10389.1"/>
    </source>
</evidence>
<evidence type="ECO:0000256" key="11">
    <source>
        <dbReference type="SAM" id="Phobius"/>
    </source>
</evidence>
<feature type="transmembrane region" description="Helical" evidence="11">
    <location>
        <begin position="294"/>
        <end position="313"/>
    </location>
</feature>
<evidence type="ECO:0000256" key="6">
    <source>
        <dbReference type="ARBA" id="ARBA00022989"/>
    </source>
</evidence>
<feature type="transmembrane region" description="Helical" evidence="11">
    <location>
        <begin position="30"/>
        <end position="47"/>
    </location>
</feature>
<evidence type="ECO:0000256" key="1">
    <source>
        <dbReference type="ARBA" id="ARBA00004651"/>
    </source>
</evidence>
<comment type="subcellular location">
    <subcellularLocation>
        <location evidence="1">Cell membrane</location>
        <topology evidence="1">Multi-pass membrane protein</topology>
    </subcellularLocation>
    <subcellularLocation>
        <location evidence="9">Membrane</location>
        <topology evidence="9">Multi-pass membrane protein</topology>
    </subcellularLocation>
</comment>
<feature type="transmembrane region" description="Helical" evidence="11">
    <location>
        <begin position="872"/>
        <end position="890"/>
    </location>
</feature>
<keyword evidence="4" id="KW-1003">Cell membrane</keyword>
<feature type="transmembrane region" description="Helical" evidence="11">
    <location>
        <begin position="231"/>
        <end position="255"/>
    </location>
</feature>
<evidence type="ECO:0000256" key="7">
    <source>
        <dbReference type="ARBA" id="ARBA00023065"/>
    </source>
</evidence>
<keyword evidence="8 11" id="KW-0472">Membrane</keyword>
<dbReference type="InterPro" id="IPR001750">
    <property type="entry name" value="ND/Mrp_TM"/>
</dbReference>
<protein>
    <submittedName>
        <fullName evidence="17">Multicomponent Na+:H+ antiporter subunit A/B</fullName>
        <ecNumber evidence="17">1.6.5.3</ecNumber>
    </submittedName>
</protein>
<feature type="compositionally biased region" description="Basic and acidic residues" evidence="10">
    <location>
        <begin position="996"/>
        <end position="1012"/>
    </location>
</feature>
<dbReference type="PRINTS" id="PR01434">
    <property type="entry name" value="NADHDHGNASE5"/>
</dbReference>
<dbReference type="STRING" id="662755.CRES_2036"/>
<feature type="domain" description="MrpA C-terminal/MbhD" evidence="15">
    <location>
        <begin position="636"/>
        <end position="701"/>
    </location>
</feature>
<dbReference type="InterPro" id="IPR046806">
    <property type="entry name" value="MrpA_C/MbhE"/>
</dbReference>
<keyword evidence="2" id="KW-0813">Transport</keyword>
<keyword evidence="18" id="KW-1185">Reference proteome</keyword>
<feature type="transmembrane region" description="Helical" evidence="11">
    <location>
        <begin position="902"/>
        <end position="923"/>
    </location>
</feature>
<feature type="domain" description="MrpA C-terminal/MbhE" evidence="16">
    <location>
        <begin position="714"/>
        <end position="788"/>
    </location>
</feature>
<dbReference type="NCBIfam" id="NF009290">
    <property type="entry name" value="PRK12650.1"/>
    <property type="match status" value="1"/>
</dbReference>
<feature type="transmembrane region" description="Helical" evidence="11">
    <location>
        <begin position="6"/>
        <end position="23"/>
    </location>
</feature>
<evidence type="ECO:0000256" key="2">
    <source>
        <dbReference type="ARBA" id="ARBA00022448"/>
    </source>
</evidence>
<dbReference type="Pfam" id="PF04039">
    <property type="entry name" value="MnhB"/>
    <property type="match status" value="1"/>
</dbReference>
<feature type="transmembrane region" description="Helical" evidence="11">
    <location>
        <begin position="189"/>
        <end position="211"/>
    </location>
</feature>
<reference evidence="17 18" key="1">
    <citation type="journal article" date="2012" name="BMC Genomics">
        <title>Complete genome sequence, lifestyle, and multi-drug resistance of the human pathogen Corynebacterium resistens DSM 45100 isolated from blood samples of a leukemia patient.</title>
        <authorList>
            <person name="Schroder J."/>
            <person name="Maus I."/>
            <person name="Meyer K."/>
            <person name="Wordemann S."/>
            <person name="Blom J."/>
            <person name="Jaenicke S."/>
            <person name="Schneider J."/>
            <person name="Trost E."/>
            <person name="Tauch A."/>
        </authorList>
    </citation>
    <scope>NUCLEOTIDE SEQUENCE [LARGE SCALE GENOMIC DNA]</scope>
    <source>
        <strain evidence="18">DSM 45100 / JCM 12819 / CCUG 50093 / GTC 2026 / SICGH 158</strain>
    </source>
</reference>
<keyword evidence="6 11" id="KW-1133">Transmembrane helix</keyword>
<feature type="compositionally biased region" description="Basic and acidic residues" evidence="10">
    <location>
        <begin position="1032"/>
        <end position="1045"/>
    </location>
</feature>
<feature type="region of interest" description="Disordered" evidence="10">
    <location>
        <begin position="971"/>
        <end position="1081"/>
    </location>
</feature>
<feature type="domain" description="Na+/H+ antiporter MnhB subunit-related protein" evidence="14">
    <location>
        <begin position="843"/>
        <end position="959"/>
    </location>
</feature>
<evidence type="ECO:0000256" key="9">
    <source>
        <dbReference type="RuleBase" id="RU000320"/>
    </source>
</evidence>
<dbReference type="Proteomes" id="UP000000492">
    <property type="component" value="Chromosome"/>
</dbReference>
<feature type="transmembrane region" description="Helical" evidence="11">
    <location>
        <begin position="632"/>
        <end position="648"/>
    </location>
</feature>
<keyword evidence="3" id="KW-0050">Antiport</keyword>
<feature type="transmembrane region" description="Helical" evidence="11">
    <location>
        <begin position="392"/>
        <end position="411"/>
    </location>
</feature>
<dbReference type="InterPro" id="IPR007182">
    <property type="entry name" value="MnhB"/>
</dbReference>
<feature type="domain" description="NADH-Ubiquinone oxidoreductase (complex I) chain 5 N-terminal" evidence="13">
    <location>
        <begin position="94"/>
        <end position="136"/>
    </location>
</feature>
<dbReference type="Pfam" id="PF13244">
    <property type="entry name" value="MbhD"/>
    <property type="match status" value="1"/>
</dbReference>
<keyword evidence="7" id="KW-0406">Ion transport</keyword>
<dbReference type="RefSeq" id="WP_013889371.1">
    <property type="nucleotide sequence ID" value="NC_015673.1"/>
</dbReference>
<dbReference type="eggNOG" id="COG1009">
    <property type="taxonomic scope" value="Bacteria"/>
</dbReference>
<dbReference type="PANTHER" id="PTHR43373:SF1">
    <property type="entry name" value="NA(+)_H(+) ANTIPORTER SUBUNIT A"/>
    <property type="match status" value="1"/>
</dbReference>
<organism evidence="17 18">
    <name type="scientific">Corynebacterium resistens (strain DSM 45100 / JCM 12819 / GTC 2026 / SICGH 158)</name>
    <dbReference type="NCBI Taxonomy" id="662755"/>
    <lineage>
        <taxon>Bacteria</taxon>
        <taxon>Bacillati</taxon>
        <taxon>Actinomycetota</taxon>
        <taxon>Actinomycetes</taxon>
        <taxon>Mycobacteriales</taxon>
        <taxon>Corynebacteriaceae</taxon>
        <taxon>Corynebacterium</taxon>
    </lineage>
</organism>
<evidence type="ECO:0000256" key="10">
    <source>
        <dbReference type="SAM" id="MobiDB-lite"/>
    </source>
</evidence>
<feature type="transmembrane region" description="Helical" evidence="11">
    <location>
        <begin position="678"/>
        <end position="696"/>
    </location>
</feature>
<dbReference type="KEGG" id="crd:CRES_2036"/>
<proteinExistence type="predicted"/>
<evidence type="ECO:0000259" key="12">
    <source>
        <dbReference type="Pfam" id="PF00361"/>
    </source>
</evidence>
<dbReference type="EC" id="1.6.5.3" evidence="17"/>
<evidence type="ECO:0000259" key="14">
    <source>
        <dbReference type="Pfam" id="PF04039"/>
    </source>
</evidence>
<feature type="transmembrane region" description="Helical" evidence="11">
    <location>
        <begin position="775"/>
        <end position="792"/>
    </location>
</feature>
<evidence type="ECO:0000256" key="4">
    <source>
        <dbReference type="ARBA" id="ARBA00022475"/>
    </source>
</evidence>
<dbReference type="AlphaFoldDB" id="F8DXQ2"/>
<sequence>MAILAIPAVLLIALACVPLLVKILDRNAGWPLALAFLSLAGFLISQAKDVLHGSGIFWTHSWIKGFLSGSTAQNPAELTSVPENISYNTAFSGDMQIALRLDALSLAFTLLALIIGAVVFIYSTRYLHRGTKILSFYSLMTTFMLAVVVLFLADDVVLLFIGWELVSLASFFLIARAGSSGEAGSIRTLLLTFTGGLFLVAALAVMVATTGTMSVTEIIASPRWEEEPVRIGLVAILIALAAFSKAAQIPFHFWLPEAMAADTPVSAFLHAAAVVKAGIFLLLRFNALFKGVAMWHYVLIVVGMTTAVMAAVFAMQKTDLKKLTAYSTVSQLGWIVATIGVGTPFAISAAIAHTAAHALFKSSLFMLVGVVDHQAGSRDIRRLGPLWRQMPLTFGSAVIAAASMAAIPPTFGFVSKEGMLEAFTEAPFNSIGVGLLLFVAGVGALATLLYSARYVFGAFIDGKRDMSHVKEAQLSLLLPAALPGVLSLPLVLFMSSANHPIDAVVEATGAGEAHTHLALWHGVTLPLVISLIVMAVGLVAILNRRRVFDPLEDRRLGLIAGEDIIQKVEDLSTRLGKILARPAASIAPSRHVVWILSMIILLAAFAVMGPGRLEGITALAPRISGIDRPEDLIGLIIVAAATISLTATRSRFASVVLVGVIGAGVSWVMLTLGAPDVAQTQLLVEFCVVVIMMLVIRHQPRLYLREGENRTKFATTLAVIMGLITFFGVWLLIGRHDKPQIAQWYLENTPDISGANNVVAAILVEFRAFDTMGELIVLGMAGIVIAAIIGSIPRSPFPGYGPGSTAELFRAPGSHRFPDVHKVPELAPFYSKYLRSTYLNSIISRMALRPLLPVLIILSAVVFWRGHQAPGGGFLAALIAACALFYLYLGRASARKLGSDELGYRLVGSGILLALLTGMAGFFEGSFLAPLHTEIAGVHLTTSLLFDGGVYLAVIGLIVIVINQMGGRERPGVNPSDMPFGRRQATFSPKLSSLKNSREHHPVEGKRADNAKKISPVAVHVGGSHITLNPSEVRKHAEDERRSESGPRAGSESARAGVDNKKKPPKNQKKTSNDEEGDSEK</sequence>
<dbReference type="InterPro" id="IPR050616">
    <property type="entry name" value="CPA3_Na-H_Antiporter_A"/>
</dbReference>
<feature type="transmembrane region" description="Helical" evidence="11">
    <location>
        <begin position="325"/>
        <end position="345"/>
    </location>
</feature>
<feature type="transmembrane region" description="Helical" evidence="11">
    <location>
        <begin position="267"/>
        <end position="288"/>
    </location>
</feature>
<feature type="compositionally biased region" description="Polar residues" evidence="10">
    <location>
        <begin position="985"/>
        <end position="995"/>
    </location>
</feature>
<evidence type="ECO:0000256" key="8">
    <source>
        <dbReference type="ARBA" id="ARBA00023136"/>
    </source>
</evidence>
<evidence type="ECO:0000313" key="18">
    <source>
        <dbReference type="Proteomes" id="UP000000492"/>
    </source>
</evidence>
<feature type="transmembrane region" description="Helical" evidence="11">
    <location>
        <begin position="655"/>
        <end position="672"/>
    </location>
</feature>
<dbReference type="Pfam" id="PF00361">
    <property type="entry name" value="Proton_antipo_M"/>
    <property type="match status" value="1"/>
</dbReference>
<keyword evidence="17" id="KW-0560">Oxidoreductase</keyword>
<evidence type="ECO:0000259" key="15">
    <source>
        <dbReference type="Pfam" id="PF13244"/>
    </source>
</evidence>
<dbReference type="InterPro" id="IPR001516">
    <property type="entry name" value="Proton_antipo_N"/>
</dbReference>
<name>F8DXQ2_CORRG</name>